<dbReference type="Proteomes" id="UP000281553">
    <property type="component" value="Unassembled WGS sequence"/>
</dbReference>
<organism evidence="1 2">
    <name type="scientific">Dibothriocephalus latus</name>
    <name type="common">Fish tapeworm</name>
    <name type="synonym">Diphyllobothrium latum</name>
    <dbReference type="NCBI Taxonomy" id="60516"/>
    <lineage>
        <taxon>Eukaryota</taxon>
        <taxon>Metazoa</taxon>
        <taxon>Spiralia</taxon>
        <taxon>Lophotrochozoa</taxon>
        <taxon>Platyhelminthes</taxon>
        <taxon>Cestoda</taxon>
        <taxon>Eucestoda</taxon>
        <taxon>Diphyllobothriidea</taxon>
        <taxon>Diphyllobothriidae</taxon>
        <taxon>Dibothriocephalus</taxon>
    </lineage>
</organism>
<reference evidence="1 2" key="1">
    <citation type="submission" date="2018-11" db="EMBL/GenBank/DDBJ databases">
        <authorList>
            <consortium name="Pathogen Informatics"/>
        </authorList>
    </citation>
    <scope>NUCLEOTIDE SEQUENCE [LARGE SCALE GENOMIC DNA]</scope>
</reference>
<dbReference type="EMBL" id="UYRU01098548">
    <property type="protein sequence ID" value="VDN40403.1"/>
    <property type="molecule type" value="Genomic_DNA"/>
</dbReference>
<keyword evidence="2" id="KW-1185">Reference proteome</keyword>
<proteinExistence type="predicted"/>
<evidence type="ECO:0000313" key="2">
    <source>
        <dbReference type="Proteomes" id="UP000281553"/>
    </source>
</evidence>
<dbReference type="AlphaFoldDB" id="A0A3P7NSY6"/>
<accession>A0A3P7NSY6</accession>
<name>A0A3P7NSY6_DIBLA</name>
<protein>
    <submittedName>
        <fullName evidence="1">Uncharacterized protein</fullName>
    </submittedName>
</protein>
<sequence>MAGGGLRQLLPAFQSVGRWHKGGASGTFLPGSGSMSAHVSSRLLHSTNGHSVELRGIPPCV</sequence>
<evidence type="ECO:0000313" key="1">
    <source>
        <dbReference type="EMBL" id="VDN40403.1"/>
    </source>
</evidence>
<gene>
    <name evidence="1" type="ORF">DILT_LOCUS18231</name>
</gene>